<keyword evidence="1" id="KW-0472">Membrane</keyword>
<feature type="transmembrane region" description="Helical" evidence="1">
    <location>
        <begin position="6"/>
        <end position="28"/>
    </location>
</feature>
<organism evidence="2">
    <name type="scientific">Iridovirus sp</name>
    <dbReference type="NCBI Taxonomy" id="135728"/>
    <lineage>
        <taxon>Viruses</taxon>
        <taxon>Varidnaviria</taxon>
        <taxon>Bamfordvirae</taxon>
        <taxon>Nucleocytoviricota</taxon>
        <taxon>Megaviricetes</taxon>
        <taxon>Pimascovirales</taxon>
        <taxon>Pimascovirales incertae sedis</taxon>
        <taxon>Iridoviridae</taxon>
        <taxon>Betairidovirinae</taxon>
        <taxon>Iridovirus</taxon>
    </lineage>
</organism>
<name>A0AAU7YC26_9VIRU</name>
<sequence>MNNFGVVFIIIFVYSVTLKFIIFFFWTIKFFNFIICYSKSYWRGNVFIKVRTNKKTVIKIR</sequence>
<evidence type="ECO:0000256" key="1">
    <source>
        <dbReference type="SAM" id="Phobius"/>
    </source>
</evidence>
<evidence type="ECO:0000313" key="2">
    <source>
        <dbReference type="EMBL" id="XBY85663.1"/>
    </source>
</evidence>
<accession>A0AAU7YC26</accession>
<proteinExistence type="predicted"/>
<reference evidence="2" key="1">
    <citation type="submission" date="2024-05" db="EMBL/GenBank/DDBJ databases">
        <title>Complete genomes of an iridovirus, and two densoviruses identified in lab reared social spiders in California, USA.</title>
        <authorList>
            <person name="Millerwise S."/>
            <person name="Lund M.C."/>
            <person name="Schmidlin K."/>
            <person name="Kraberger S."/>
            <person name="Harrison J."/>
            <person name="Cease A."/>
            <person name="Pinter-Wollman N."/>
            <person name="Varsani A."/>
        </authorList>
    </citation>
    <scope>NUCLEOTIDE SEQUENCE</scope>
    <source>
        <strain evidence="2">SocP20</strain>
    </source>
</reference>
<dbReference type="EMBL" id="PP847201">
    <property type="protein sequence ID" value="XBY85663.1"/>
    <property type="molecule type" value="Genomic_DNA"/>
</dbReference>
<keyword evidence="1" id="KW-0812">Transmembrane</keyword>
<protein>
    <submittedName>
        <fullName evidence="2">Uncharacterized protein</fullName>
    </submittedName>
</protein>
<keyword evidence="1" id="KW-1133">Transmembrane helix</keyword>